<proteinExistence type="predicted"/>
<sequence length="95" mass="10321">MKQLAYITQGHSEYDPAFLELLDATGIDKEEFVGLDYFSLTPFFILAGATVTPDAHTHGDDVHVTGVTVTIPEELVPGFMATLPEFLADAYGAEE</sequence>
<comment type="caution">
    <text evidence="1">The sequence shown here is derived from an EMBL/GenBank/DDBJ whole genome shotgun (WGS) entry which is preliminary data.</text>
</comment>
<evidence type="ECO:0000313" key="2">
    <source>
        <dbReference type="Proteomes" id="UP001149140"/>
    </source>
</evidence>
<dbReference type="AlphaFoldDB" id="A0A9X3S132"/>
<keyword evidence="2" id="KW-1185">Reference proteome</keyword>
<name>A0A9X3S132_9ACTN</name>
<dbReference type="RefSeq" id="WP_270042126.1">
    <property type="nucleotide sequence ID" value="NZ_JAPDOD010000021.1"/>
</dbReference>
<accession>A0A9X3S132</accession>
<evidence type="ECO:0000313" key="1">
    <source>
        <dbReference type="EMBL" id="MDA0162885.1"/>
    </source>
</evidence>
<dbReference type="Proteomes" id="UP001149140">
    <property type="component" value="Unassembled WGS sequence"/>
</dbReference>
<reference evidence="1" key="1">
    <citation type="submission" date="2022-10" db="EMBL/GenBank/DDBJ databases">
        <title>The WGS of Solirubrobacter ginsenosidimutans DSM 21036.</title>
        <authorList>
            <person name="Jiang Z."/>
        </authorList>
    </citation>
    <scope>NUCLEOTIDE SEQUENCE</scope>
    <source>
        <strain evidence="1">DSM 21036</strain>
    </source>
</reference>
<organism evidence="1 2">
    <name type="scientific">Solirubrobacter ginsenosidimutans</name>
    <dbReference type="NCBI Taxonomy" id="490573"/>
    <lineage>
        <taxon>Bacteria</taxon>
        <taxon>Bacillati</taxon>
        <taxon>Actinomycetota</taxon>
        <taxon>Thermoleophilia</taxon>
        <taxon>Solirubrobacterales</taxon>
        <taxon>Solirubrobacteraceae</taxon>
        <taxon>Solirubrobacter</taxon>
    </lineage>
</organism>
<protein>
    <submittedName>
        <fullName evidence="1">Uncharacterized protein</fullName>
    </submittedName>
</protein>
<dbReference type="EMBL" id="JAPDOD010000021">
    <property type="protein sequence ID" value="MDA0162885.1"/>
    <property type="molecule type" value="Genomic_DNA"/>
</dbReference>
<gene>
    <name evidence="1" type="ORF">OM076_21610</name>
</gene>